<comment type="caution">
    <text evidence="2">The sequence shown here is derived from an EMBL/GenBank/DDBJ whole genome shotgun (WGS) entry which is preliminary data.</text>
</comment>
<dbReference type="AlphaFoldDB" id="A0A3N4MTR5"/>
<keyword evidence="3" id="KW-1185">Reference proteome</keyword>
<protein>
    <submittedName>
        <fullName evidence="2">Uncharacterized protein</fullName>
    </submittedName>
</protein>
<proteinExistence type="predicted"/>
<dbReference type="OrthoDB" id="675740at2"/>
<keyword evidence="1" id="KW-1133">Transmembrane helix</keyword>
<evidence type="ECO:0000256" key="1">
    <source>
        <dbReference type="SAM" id="Phobius"/>
    </source>
</evidence>
<dbReference type="EMBL" id="RMBX01000013">
    <property type="protein sequence ID" value="RPD38813.1"/>
    <property type="molecule type" value="Genomic_DNA"/>
</dbReference>
<dbReference type="RefSeq" id="WP_120518637.1">
    <property type="nucleotide sequence ID" value="NZ_QXZY01000013.1"/>
</dbReference>
<accession>A0A3N4MTR5</accession>
<reference evidence="3" key="1">
    <citation type="submission" date="2018-11" db="EMBL/GenBank/DDBJ databases">
        <title>Chitinophaga lutea sp.nov., isolate from arsenic contaminated soil.</title>
        <authorList>
            <person name="Zong Y."/>
        </authorList>
    </citation>
    <scope>NUCLEOTIDE SEQUENCE [LARGE SCALE GENOMIC DNA]</scope>
    <source>
        <strain evidence="3">YLT18</strain>
    </source>
</reference>
<sequence>MQQENDNTNKRMNVSYRPMGELIRGVFFILFGLYALFSERLGFGKLNISIELTYALGGVLCAYGLFRVYRGVKQLFF</sequence>
<feature type="transmembrane region" description="Helical" evidence="1">
    <location>
        <begin position="21"/>
        <end position="37"/>
    </location>
</feature>
<organism evidence="2 3">
    <name type="scientific">Chitinophaga barathri</name>
    <dbReference type="NCBI Taxonomy" id="1647451"/>
    <lineage>
        <taxon>Bacteria</taxon>
        <taxon>Pseudomonadati</taxon>
        <taxon>Bacteroidota</taxon>
        <taxon>Chitinophagia</taxon>
        <taxon>Chitinophagales</taxon>
        <taxon>Chitinophagaceae</taxon>
        <taxon>Chitinophaga</taxon>
    </lineage>
</organism>
<dbReference type="Proteomes" id="UP000279089">
    <property type="component" value="Unassembled WGS sequence"/>
</dbReference>
<evidence type="ECO:0000313" key="3">
    <source>
        <dbReference type="Proteomes" id="UP000279089"/>
    </source>
</evidence>
<name>A0A3N4MTR5_9BACT</name>
<evidence type="ECO:0000313" key="2">
    <source>
        <dbReference type="EMBL" id="RPD38813.1"/>
    </source>
</evidence>
<feature type="transmembrane region" description="Helical" evidence="1">
    <location>
        <begin position="52"/>
        <end position="69"/>
    </location>
</feature>
<keyword evidence="1" id="KW-0472">Membrane</keyword>
<keyword evidence="1" id="KW-0812">Transmembrane</keyword>
<gene>
    <name evidence="2" type="ORF">EG028_21930</name>
</gene>